<feature type="transmembrane region" description="Helical" evidence="6">
    <location>
        <begin position="217"/>
        <end position="241"/>
    </location>
</feature>
<organism evidence="9 10">
    <name type="scientific">Cercophora newfieldiana</name>
    <dbReference type="NCBI Taxonomy" id="92897"/>
    <lineage>
        <taxon>Eukaryota</taxon>
        <taxon>Fungi</taxon>
        <taxon>Dikarya</taxon>
        <taxon>Ascomycota</taxon>
        <taxon>Pezizomycotina</taxon>
        <taxon>Sordariomycetes</taxon>
        <taxon>Sordariomycetidae</taxon>
        <taxon>Sordariales</taxon>
        <taxon>Lasiosphaeriaceae</taxon>
        <taxon>Cercophora</taxon>
    </lineage>
</organism>
<dbReference type="GO" id="GO:0071944">
    <property type="term" value="C:cell periphery"/>
    <property type="evidence" value="ECO:0007669"/>
    <property type="project" value="UniProtKB-ARBA"/>
</dbReference>
<dbReference type="Pfam" id="PF01822">
    <property type="entry name" value="WSC"/>
    <property type="match status" value="1"/>
</dbReference>
<feature type="region of interest" description="Disordered" evidence="5">
    <location>
        <begin position="319"/>
        <end position="356"/>
    </location>
</feature>
<keyword evidence="2 6" id="KW-0812">Transmembrane</keyword>
<dbReference type="SMART" id="SM00321">
    <property type="entry name" value="WSC"/>
    <property type="match status" value="1"/>
</dbReference>
<keyword evidence="3 6" id="KW-1133">Transmembrane helix</keyword>
<keyword evidence="7" id="KW-0732">Signal</keyword>
<evidence type="ECO:0000259" key="8">
    <source>
        <dbReference type="PROSITE" id="PS51212"/>
    </source>
</evidence>
<proteinExistence type="predicted"/>
<accession>A0AA39Y475</accession>
<evidence type="ECO:0000256" key="2">
    <source>
        <dbReference type="ARBA" id="ARBA00022692"/>
    </source>
</evidence>
<reference evidence="9" key="1">
    <citation type="submission" date="2023-06" db="EMBL/GenBank/DDBJ databases">
        <title>Genome-scale phylogeny and comparative genomics of the fungal order Sordariales.</title>
        <authorList>
            <consortium name="Lawrence Berkeley National Laboratory"/>
            <person name="Hensen N."/>
            <person name="Bonometti L."/>
            <person name="Westerberg I."/>
            <person name="Brannstrom I.O."/>
            <person name="Guillou S."/>
            <person name="Cros-Aarteil S."/>
            <person name="Calhoun S."/>
            <person name="Haridas S."/>
            <person name="Kuo A."/>
            <person name="Mondo S."/>
            <person name="Pangilinan J."/>
            <person name="Riley R."/>
            <person name="Labutti K."/>
            <person name="Andreopoulos B."/>
            <person name="Lipzen A."/>
            <person name="Chen C."/>
            <person name="Yanf M."/>
            <person name="Daum C."/>
            <person name="Ng V."/>
            <person name="Clum A."/>
            <person name="Steindorff A."/>
            <person name="Ohm R."/>
            <person name="Martin F."/>
            <person name="Silar P."/>
            <person name="Natvig D."/>
            <person name="Lalanne C."/>
            <person name="Gautier V."/>
            <person name="Ament-Velasquez S.L."/>
            <person name="Kruys A."/>
            <person name="Hutchinson M.I."/>
            <person name="Powell A.J."/>
            <person name="Barry K."/>
            <person name="Miller A.N."/>
            <person name="Grigoriev I.V."/>
            <person name="Debuchy R."/>
            <person name="Gladieux P."/>
            <person name="Thoren M.H."/>
            <person name="Johannesson H."/>
        </authorList>
    </citation>
    <scope>NUCLEOTIDE SEQUENCE</scope>
    <source>
        <strain evidence="9">SMH2532-1</strain>
    </source>
</reference>
<dbReference type="GO" id="GO:0016020">
    <property type="term" value="C:membrane"/>
    <property type="evidence" value="ECO:0007669"/>
    <property type="project" value="UniProtKB-SubCell"/>
</dbReference>
<dbReference type="Proteomes" id="UP001174936">
    <property type="component" value="Unassembled WGS sequence"/>
</dbReference>
<dbReference type="InterPro" id="IPR051694">
    <property type="entry name" value="Immunoregulatory_rcpt-like"/>
</dbReference>
<dbReference type="PANTHER" id="PTHR15549">
    <property type="entry name" value="PAIRED IMMUNOGLOBULIN-LIKE TYPE 2 RECEPTOR"/>
    <property type="match status" value="1"/>
</dbReference>
<dbReference type="AlphaFoldDB" id="A0AA39Y475"/>
<keyword evidence="10" id="KW-1185">Reference proteome</keyword>
<comment type="caution">
    <text evidence="9">The sequence shown here is derived from an EMBL/GenBank/DDBJ whole genome shotgun (WGS) entry which is preliminary data.</text>
</comment>
<feature type="region of interest" description="Disordered" evidence="5">
    <location>
        <begin position="163"/>
        <end position="208"/>
    </location>
</feature>
<evidence type="ECO:0000256" key="3">
    <source>
        <dbReference type="ARBA" id="ARBA00022989"/>
    </source>
</evidence>
<dbReference type="InterPro" id="IPR002889">
    <property type="entry name" value="WSC_carb-bd"/>
</dbReference>
<keyword evidence="4 6" id="KW-0472">Membrane</keyword>
<evidence type="ECO:0000256" key="4">
    <source>
        <dbReference type="ARBA" id="ARBA00023136"/>
    </source>
</evidence>
<comment type="subcellular location">
    <subcellularLocation>
        <location evidence="1">Membrane</location>
        <topology evidence="1">Single-pass membrane protein</topology>
    </subcellularLocation>
</comment>
<feature type="signal peptide" evidence="7">
    <location>
        <begin position="1"/>
        <end position="25"/>
    </location>
</feature>
<evidence type="ECO:0000313" key="10">
    <source>
        <dbReference type="Proteomes" id="UP001174936"/>
    </source>
</evidence>
<dbReference type="EMBL" id="JAULSV010000004">
    <property type="protein sequence ID" value="KAK0645633.1"/>
    <property type="molecule type" value="Genomic_DNA"/>
</dbReference>
<feature type="chain" id="PRO_5041269029" description="WSC domain-containing protein" evidence="7">
    <location>
        <begin position="26"/>
        <end position="356"/>
    </location>
</feature>
<feature type="domain" description="WSC" evidence="8">
    <location>
        <begin position="28"/>
        <end position="116"/>
    </location>
</feature>
<name>A0AA39Y475_9PEZI</name>
<dbReference type="PROSITE" id="PS51212">
    <property type="entry name" value="WSC"/>
    <property type="match status" value="1"/>
</dbReference>
<protein>
    <recommendedName>
        <fullName evidence="8">WSC domain-containing protein</fullName>
    </recommendedName>
</protein>
<evidence type="ECO:0000256" key="6">
    <source>
        <dbReference type="SAM" id="Phobius"/>
    </source>
</evidence>
<gene>
    <name evidence="9" type="ORF">B0T16DRAFT_143560</name>
</gene>
<evidence type="ECO:0000256" key="7">
    <source>
        <dbReference type="SAM" id="SignalP"/>
    </source>
</evidence>
<evidence type="ECO:0000313" key="9">
    <source>
        <dbReference type="EMBL" id="KAK0645633.1"/>
    </source>
</evidence>
<evidence type="ECO:0000256" key="5">
    <source>
        <dbReference type="SAM" id="MobiDB-lite"/>
    </source>
</evidence>
<evidence type="ECO:0000256" key="1">
    <source>
        <dbReference type="ARBA" id="ARBA00004167"/>
    </source>
</evidence>
<feature type="compositionally biased region" description="Low complexity" evidence="5">
    <location>
        <begin position="175"/>
        <end position="202"/>
    </location>
</feature>
<sequence>MASRRPARLWAGIITTLLCAVVVVAVPSMPLNFCASTNTADMTAINSIYQSMGRCRDNCTSLDFNLAILQEKNCWCSNLVPNRADQKPLGNCQNPCPGYPDDYCGGSGTFGYIEINGDGLKTASAGATNTKTSSSKTVQPTVILSPPVVVEPTELSSVRHFTTPANDDSAPTPGPTVHTVTVSGTVKTVTTTPSPTPGDGSTELATSQQSSGLSTGATVGIAVGVVGIVVVAAIFLFMYYLKRKRRDAEDGLFTASRRGSSPGMLSTPKTGEVSENRFAEVPNPAPVWDVSSASAKRRSHLMPVDPRLDPFAKGIYVRDQNKSHDSIGSLQDNQDYSRRIQDPPRVLRAVNPDPDD</sequence>